<dbReference type="InterPro" id="IPR024134">
    <property type="entry name" value="SOD_Cu/Zn_/chaperone"/>
</dbReference>
<comment type="similarity">
    <text evidence="1">Belongs to the Cu-Zn superoxide dismutase family.</text>
</comment>
<dbReference type="PROSITE" id="PS00332">
    <property type="entry name" value="SOD_CU_ZN_2"/>
    <property type="match status" value="1"/>
</dbReference>
<protein>
    <recommendedName>
        <fullName evidence="1">Superoxide dismutase [Cu-Zn]</fullName>
        <ecNumber evidence="1">1.15.1.1</ecNumber>
    </recommendedName>
</protein>
<dbReference type="PANTHER" id="PTHR10003">
    <property type="entry name" value="SUPEROXIDE DISMUTASE CU-ZN -RELATED"/>
    <property type="match status" value="1"/>
</dbReference>
<comment type="cofactor">
    <cofactor evidence="1">
        <name>Zn(2+)</name>
        <dbReference type="ChEBI" id="CHEBI:29105"/>
    </cofactor>
    <text evidence="1">Binds 1 zinc ion per subunit.</text>
</comment>
<feature type="compositionally biased region" description="Basic and acidic residues" evidence="2">
    <location>
        <begin position="265"/>
        <end position="277"/>
    </location>
</feature>
<dbReference type="CDD" id="cd00305">
    <property type="entry name" value="Cu-Zn_Superoxide_Dismutase"/>
    <property type="match status" value="1"/>
</dbReference>
<keyword evidence="3" id="KW-0732">Signal</keyword>
<evidence type="ECO:0000313" key="5">
    <source>
        <dbReference type="EMBL" id="LAC25444.1"/>
    </source>
</evidence>
<evidence type="ECO:0000256" key="1">
    <source>
        <dbReference type="RuleBase" id="RU000393"/>
    </source>
</evidence>
<dbReference type="InterPro" id="IPR001424">
    <property type="entry name" value="SOD_Cu_Zn_dom"/>
</dbReference>
<dbReference type="GO" id="GO:0005507">
    <property type="term" value="F:copper ion binding"/>
    <property type="evidence" value="ECO:0007669"/>
    <property type="project" value="InterPro"/>
</dbReference>
<keyword evidence="1" id="KW-0560">Oxidoreductase</keyword>
<keyword evidence="1" id="KW-0479">Metal-binding</keyword>
<name>A0A6A7G4Q8_9CRUS</name>
<comment type="catalytic activity">
    <reaction evidence="1">
        <text>2 superoxide + 2 H(+) = H2O2 + O2</text>
        <dbReference type="Rhea" id="RHEA:20696"/>
        <dbReference type="ChEBI" id="CHEBI:15378"/>
        <dbReference type="ChEBI" id="CHEBI:15379"/>
        <dbReference type="ChEBI" id="CHEBI:16240"/>
        <dbReference type="ChEBI" id="CHEBI:18421"/>
        <dbReference type="EC" id="1.15.1.1"/>
    </reaction>
</comment>
<feature type="domain" description="Superoxide dismutase copper/zinc binding" evidence="4">
    <location>
        <begin position="44"/>
        <end position="176"/>
    </location>
</feature>
<comment type="cofactor">
    <cofactor evidence="1">
        <name>Cu cation</name>
        <dbReference type="ChEBI" id="CHEBI:23378"/>
    </cofactor>
    <text evidence="1">Binds 1 copper ion per subunit.</text>
</comment>
<feature type="signal peptide" evidence="3">
    <location>
        <begin position="1"/>
        <end position="19"/>
    </location>
</feature>
<dbReference type="Pfam" id="PF00080">
    <property type="entry name" value="Sod_Cu"/>
    <property type="match status" value="1"/>
</dbReference>
<dbReference type="PRINTS" id="PR00068">
    <property type="entry name" value="CUZNDISMTASE"/>
</dbReference>
<sequence>MKDGYSALFLLALLAVVRAQHSAKKKPDALVEMVPGADDKVFGKLALYKQQHGVYIEGIIHNLKPGPHGFHVHDMGLLGNKCMDAGPHFNPLQKLHAGPKDLHRHAGDLGNVFADKNGKAKISIFDGHISLHPRDKTYIGKRSFVVHARPDDLGRGGNDESLRTGNAGGRLSCGIVIVLGHALNEPPPVYRPKPKKPYGHGGGHGGYGKHDGGHSGGHGRYKDHGNRGKHVGHGGSGKPNSIRGYEHKDDDHSFDSFSHNDFDFSRGNDHDHADSHHGFGQSSGSRHNYKHQPKFSGHFGGFQGFGSSFDHDARGGFIGSGSRHNPQRGRELGVPSHPFGFGLRLQSYGSSYSVHRVPAPQHRIQAPRPGFSQPLLHFW</sequence>
<evidence type="ECO:0000256" key="2">
    <source>
        <dbReference type="SAM" id="MobiDB-lite"/>
    </source>
</evidence>
<feature type="chain" id="PRO_5025460079" description="Superoxide dismutase [Cu-Zn]" evidence="3">
    <location>
        <begin position="20"/>
        <end position="379"/>
    </location>
</feature>
<reference evidence="5" key="1">
    <citation type="submission" date="2017-11" db="EMBL/GenBank/DDBJ databases">
        <title>The sensing device of the deep-sea amphipod.</title>
        <authorList>
            <person name="Kobayashi H."/>
            <person name="Nagahama T."/>
            <person name="Arai W."/>
            <person name="Sasagawa Y."/>
            <person name="Umeda M."/>
            <person name="Hayashi T."/>
            <person name="Nikaido I."/>
            <person name="Watanabe H."/>
            <person name="Oguri K."/>
            <person name="Kitazato H."/>
            <person name="Fujioka K."/>
            <person name="Kido Y."/>
            <person name="Takami H."/>
        </authorList>
    </citation>
    <scope>NUCLEOTIDE SEQUENCE</scope>
    <source>
        <tissue evidence="5">Whole body</tissue>
    </source>
</reference>
<comment type="function">
    <text evidence="1">Destroys radicals which are normally produced within the cells and which are toxic to biological systems.</text>
</comment>
<dbReference type="EMBL" id="IACT01006310">
    <property type="protein sequence ID" value="LAC25444.1"/>
    <property type="molecule type" value="mRNA"/>
</dbReference>
<dbReference type="EC" id="1.15.1.1" evidence="1"/>
<dbReference type="InterPro" id="IPR018152">
    <property type="entry name" value="SOD_Cu/Zn_BS"/>
</dbReference>
<evidence type="ECO:0000256" key="3">
    <source>
        <dbReference type="SAM" id="SignalP"/>
    </source>
</evidence>
<accession>A0A6A7G4Q8</accession>
<dbReference type="GO" id="GO:0004784">
    <property type="term" value="F:superoxide dismutase activity"/>
    <property type="evidence" value="ECO:0007669"/>
    <property type="project" value="UniProtKB-EC"/>
</dbReference>
<dbReference type="Gene3D" id="2.60.40.200">
    <property type="entry name" value="Superoxide dismutase, copper/zinc binding domain"/>
    <property type="match status" value="1"/>
</dbReference>
<keyword evidence="1" id="KW-0862">Zinc</keyword>
<dbReference type="SUPFAM" id="SSF49329">
    <property type="entry name" value="Cu,Zn superoxide dismutase-like"/>
    <property type="match status" value="1"/>
</dbReference>
<proteinExistence type="evidence at transcript level"/>
<organism evidence="5">
    <name type="scientific">Hirondellea gigas</name>
    <dbReference type="NCBI Taxonomy" id="1518452"/>
    <lineage>
        <taxon>Eukaryota</taxon>
        <taxon>Metazoa</taxon>
        <taxon>Ecdysozoa</taxon>
        <taxon>Arthropoda</taxon>
        <taxon>Crustacea</taxon>
        <taxon>Multicrustacea</taxon>
        <taxon>Malacostraca</taxon>
        <taxon>Eumalacostraca</taxon>
        <taxon>Peracarida</taxon>
        <taxon>Amphipoda</taxon>
        <taxon>Amphilochidea</taxon>
        <taxon>Lysianassida</taxon>
        <taxon>Lysianassidira</taxon>
        <taxon>Lysianassoidea</taxon>
        <taxon>Lysianassidae</taxon>
        <taxon>Hirondellea</taxon>
    </lineage>
</organism>
<evidence type="ECO:0000259" key="4">
    <source>
        <dbReference type="Pfam" id="PF00080"/>
    </source>
</evidence>
<feature type="region of interest" description="Disordered" evidence="2">
    <location>
        <begin position="184"/>
        <end position="252"/>
    </location>
</feature>
<dbReference type="AlphaFoldDB" id="A0A6A7G4Q8"/>
<dbReference type="InterPro" id="IPR036423">
    <property type="entry name" value="SOD-like_Cu/Zn_dom_sf"/>
</dbReference>
<keyword evidence="1" id="KW-0186">Copper</keyword>
<feature type="region of interest" description="Disordered" evidence="2">
    <location>
        <begin position="265"/>
        <end position="290"/>
    </location>
</feature>